<dbReference type="EMBL" id="BAABDI010000007">
    <property type="protein sequence ID" value="GAA3969855.1"/>
    <property type="molecule type" value="Genomic_DNA"/>
</dbReference>
<comment type="caution">
    <text evidence="1">The sequence shown here is derived from an EMBL/GenBank/DDBJ whole genome shotgun (WGS) entry which is preliminary data.</text>
</comment>
<dbReference type="SUPFAM" id="SSF52540">
    <property type="entry name" value="P-loop containing nucleoside triphosphate hydrolases"/>
    <property type="match status" value="1"/>
</dbReference>
<name>A0ABP7PRF7_9BACT</name>
<keyword evidence="2" id="KW-1185">Reference proteome</keyword>
<evidence type="ECO:0008006" key="3">
    <source>
        <dbReference type="Google" id="ProtNLM"/>
    </source>
</evidence>
<evidence type="ECO:0000313" key="1">
    <source>
        <dbReference type="EMBL" id="GAA3969855.1"/>
    </source>
</evidence>
<protein>
    <recommendedName>
        <fullName evidence="3">NACHT domain-containing protein</fullName>
    </recommendedName>
</protein>
<dbReference type="RefSeq" id="WP_345122610.1">
    <property type="nucleotide sequence ID" value="NZ_BAABDI010000007.1"/>
</dbReference>
<sequence length="1452" mass="162629">MNFAALNTYGEAPDQAFEALSAQIFGHWVHAVYAGQIKRFAVVNGAGGDGGVEAYAELTSDSVIALQAKWFLGPLERTQLEQIRDSVATARRVRPRLQRYIVCIPRELQSRKIGRGDKLVRNPEDQRVEDLLTELETAYPDLTIEFWTEHQLEELLLLPENDGVHRFWFLREEFSPTTLTQQFALAKAGWLRERYSPELHTYGLIQHKINILLLTPESRRAIHGEVTEVLELLDEATQLLTTFGQLAGAPVIVNTLAEEAKNCLIENQQQLHRVAQALLSADDCLTLPTIPWVAMGPLSGELAGRGFSNLVLAVVPRLEEVLDALMQVDLPIYATRILTGQHPHHLLIFGLPSTGKTHGVTRAVDQRLADGYPALLVSARRAPAQNWHALLTHALGGFIEWTDVQLFAALEALAVRADVRRARAAVTEQSLQDEPTRVLIVLDGLDEAPDPLPWQERVSELRLLLTVHPRLRFVVTSRAYPANSNPSGLDCDEAINRRLDLPQEGDVPLVELAERYLQHYQIDYTSLPWLPAAFHDALAIRLFAQQYQNRDLATLAEPVTTGLGGLLNYKIGQLEAEFTAAPQLAFPPSLHLAQRGILSVCSQLQIHPSMEHDALCEHLVAELRGRINLNQATLMLDGYANHGLILQQAEQQSAGVLTMPTRQVSLAYQQPLVDYLQASEATNYIRRSGDKRVPVSLRGRRDPNALYLTATALLSDQQIMVGEDGYWVDDLSAGQIADIQYTALANAPAAMVAAYLPKAIAHFRQGVHERNTVLKEFVLPNIHRPDVEIVRPLVHEVLSSFSSVFARDLFWSGPAAQDESRERNVGQLLSQQQLRAYDAATGLPLLFAWSLATVNNTYREHARRELSHWGSANPAAFVQLLDLVFIVGDPQMQEDLAAVMLGVTSLLTQPSVGGQQLATWVLRTIFAPDHLLQLLNSVVRAHARAAIERAVALGDCTAEEAEVARPPYPTSSELLPLKLSDEDEQSAENAGYLNGDERFPIVHDLAWYVLKKSYEGFLDLQQEGRSRKKAQGYSLLAEYEQHYQQVIGAYEFAMSAALAYIASLGYDRTTGPGSTDASHGALSRTSTLEEKYTWLAVHHLQGYLADRLPFGHFRKPRPVRTYRDFLPIINPATDVAGTALEPVTWYVPVELAPEVPDGADEELVARMREWALRSDEPDFATWLRLPDFVPAAATSEPTQREWLPLSAHIRLPEREGRGTTALHVCCVWISLADWQAIQHSYAGDLRTFAKDNFHSFDDLNHWQARPAGDTYASVKDVVLAHGIEEEETTTSLFGPDGQEWTAYHTVTRVMEHSVEGGETEYLVPSQLVRQHLNIVDTNRQAFHTPQGVTVAGYQEIDENYDPQQEFLVVDRQRFLETSAQHQLQPFWLVSQFQKTSVDFSQQHANGHAQNIRQWLVWEEDQLHAQLYYRNWFKGQREGSQEADDVEEGEVIG</sequence>
<gene>
    <name evidence="1" type="ORF">GCM10022407_14710</name>
</gene>
<evidence type="ECO:0000313" key="2">
    <source>
        <dbReference type="Proteomes" id="UP001501556"/>
    </source>
</evidence>
<organism evidence="1 2">
    <name type="scientific">Hymenobacter antarcticus</name>
    <dbReference type="NCBI Taxonomy" id="486270"/>
    <lineage>
        <taxon>Bacteria</taxon>
        <taxon>Pseudomonadati</taxon>
        <taxon>Bacteroidota</taxon>
        <taxon>Cytophagia</taxon>
        <taxon>Cytophagales</taxon>
        <taxon>Hymenobacteraceae</taxon>
        <taxon>Hymenobacter</taxon>
    </lineage>
</organism>
<accession>A0ABP7PRF7</accession>
<dbReference type="Proteomes" id="UP001501556">
    <property type="component" value="Unassembled WGS sequence"/>
</dbReference>
<proteinExistence type="predicted"/>
<dbReference type="InterPro" id="IPR027417">
    <property type="entry name" value="P-loop_NTPase"/>
</dbReference>
<reference evidence="2" key="1">
    <citation type="journal article" date="2019" name="Int. J. Syst. Evol. Microbiol.">
        <title>The Global Catalogue of Microorganisms (GCM) 10K type strain sequencing project: providing services to taxonomists for standard genome sequencing and annotation.</title>
        <authorList>
            <consortium name="The Broad Institute Genomics Platform"/>
            <consortium name="The Broad Institute Genome Sequencing Center for Infectious Disease"/>
            <person name="Wu L."/>
            <person name="Ma J."/>
        </authorList>
    </citation>
    <scope>NUCLEOTIDE SEQUENCE [LARGE SCALE GENOMIC DNA]</scope>
    <source>
        <strain evidence="2">JCM 17217</strain>
    </source>
</reference>